<gene>
    <name evidence="11" type="ORF">EAG_12041</name>
</gene>
<evidence type="ECO:0000256" key="4">
    <source>
        <dbReference type="ARBA" id="ARBA00022692"/>
    </source>
</evidence>
<dbReference type="Pfam" id="PF02949">
    <property type="entry name" value="7tm_6"/>
    <property type="match status" value="1"/>
</dbReference>
<dbReference type="PANTHER" id="PTHR21137">
    <property type="entry name" value="ODORANT RECEPTOR"/>
    <property type="match status" value="1"/>
</dbReference>
<dbReference type="InterPro" id="IPR004117">
    <property type="entry name" value="7tm6_olfct_rcpt"/>
</dbReference>
<dbReference type="InParanoid" id="E2AS35"/>
<dbReference type="GO" id="GO:0007165">
    <property type="term" value="P:signal transduction"/>
    <property type="evidence" value="ECO:0007669"/>
    <property type="project" value="UniProtKB-KW"/>
</dbReference>
<keyword evidence="10" id="KW-0732">Signal</keyword>
<evidence type="ECO:0000256" key="1">
    <source>
        <dbReference type="ARBA" id="ARBA00004651"/>
    </source>
</evidence>
<dbReference type="GO" id="GO:0005886">
    <property type="term" value="C:plasma membrane"/>
    <property type="evidence" value="ECO:0007669"/>
    <property type="project" value="UniProtKB-SubCell"/>
</dbReference>
<evidence type="ECO:0000256" key="9">
    <source>
        <dbReference type="ARBA" id="ARBA00023224"/>
    </source>
</evidence>
<organism evidence="12">
    <name type="scientific">Camponotus floridanus</name>
    <name type="common">Florida carpenter ant</name>
    <dbReference type="NCBI Taxonomy" id="104421"/>
    <lineage>
        <taxon>Eukaryota</taxon>
        <taxon>Metazoa</taxon>
        <taxon>Ecdysozoa</taxon>
        <taxon>Arthropoda</taxon>
        <taxon>Hexapoda</taxon>
        <taxon>Insecta</taxon>
        <taxon>Pterygota</taxon>
        <taxon>Neoptera</taxon>
        <taxon>Endopterygota</taxon>
        <taxon>Hymenoptera</taxon>
        <taxon>Apocrita</taxon>
        <taxon>Aculeata</taxon>
        <taxon>Formicoidea</taxon>
        <taxon>Formicidae</taxon>
        <taxon>Formicinae</taxon>
        <taxon>Camponotus</taxon>
    </lineage>
</organism>
<proteinExistence type="predicted"/>
<evidence type="ECO:0000313" key="11">
    <source>
        <dbReference type="EMBL" id="EFN63735.1"/>
    </source>
</evidence>
<evidence type="ECO:0000256" key="7">
    <source>
        <dbReference type="ARBA" id="ARBA00023136"/>
    </source>
</evidence>
<keyword evidence="4" id="KW-0812">Transmembrane</keyword>
<name>E2AS35_CAMFO</name>
<evidence type="ECO:0000256" key="10">
    <source>
        <dbReference type="SAM" id="SignalP"/>
    </source>
</evidence>
<evidence type="ECO:0000256" key="5">
    <source>
        <dbReference type="ARBA" id="ARBA00022725"/>
    </source>
</evidence>
<evidence type="ECO:0000256" key="2">
    <source>
        <dbReference type="ARBA" id="ARBA00022475"/>
    </source>
</evidence>
<reference evidence="11 12" key="1">
    <citation type="journal article" date="2010" name="Science">
        <title>Genomic comparison of the ants Camponotus floridanus and Harpegnathos saltator.</title>
        <authorList>
            <person name="Bonasio R."/>
            <person name="Zhang G."/>
            <person name="Ye C."/>
            <person name="Mutti N.S."/>
            <person name="Fang X."/>
            <person name="Qin N."/>
            <person name="Donahue G."/>
            <person name="Yang P."/>
            <person name="Li Q."/>
            <person name="Li C."/>
            <person name="Zhang P."/>
            <person name="Huang Z."/>
            <person name="Berger S.L."/>
            <person name="Reinberg D."/>
            <person name="Wang J."/>
            <person name="Liebig J."/>
        </authorList>
    </citation>
    <scope>NUCLEOTIDE SEQUENCE [LARGE SCALE GENOMIC DNA]</scope>
    <source>
        <strain evidence="12">C129</strain>
    </source>
</reference>
<dbReference type="AlphaFoldDB" id="E2AS35"/>
<keyword evidence="5" id="KW-0552">Olfaction</keyword>
<feature type="chain" id="PRO_5003157638" evidence="10">
    <location>
        <begin position="21"/>
        <end position="97"/>
    </location>
</feature>
<dbReference type="EMBL" id="GL442221">
    <property type="protein sequence ID" value="EFN63735.1"/>
    <property type="molecule type" value="Genomic_DNA"/>
</dbReference>
<comment type="subcellular location">
    <subcellularLocation>
        <location evidence="1">Cell membrane</location>
        <topology evidence="1">Multi-pass membrane protein</topology>
    </subcellularLocation>
</comment>
<dbReference type="Proteomes" id="UP000000311">
    <property type="component" value="Unassembled WGS sequence"/>
</dbReference>
<keyword evidence="12" id="KW-1185">Reference proteome</keyword>
<keyword evidence="8 11" id="KW-0675">Receptor</keyword>
<keyword evidence="2" id="KW-1003">Cell membrane</keyword>
<dbReference type="GO" id="GO:0005549">
    <property type="term" value="F:odorant binding"/>
    <property type="evidence" value="ECO:0007669"/>
    <property type="project" value="InterPro"/>
</dbReference>
<feature type="signal peptide" evidence="10">
    <location>
        <begin position="1"/>
        <end position="20"/>
    </location>
</feature>
<dbReference type="GO" id="GO:0004984">
    <property type="term" value="F:olfactory receptor activity"/>
    <property type="evidence" value="ECO:0007669"/>
    <property type="project" value="InterPro"/>
</dbReference>
<sequence length="97" mass="11232">MKSLLFIQYFIIQSFLFTHTGDVLRNKSESIVSAIYDSTWHEFSSTTMKDLILIMMRTNVPLQLSAGKFFYITRSTTTDILKTALTYISFLQATMEK</sequence>
<evidence type="ECO:0000256" key="6">
    <source>
        <dbReference type="ARBA" id="ARBA00022989"/>
    </source>
</evidence>
<keyword evidence="6" id="KW-1133">Transmembrane helix</keyword>
<protein>
    <submittedName>
        <fullName evidence="11">Odorant receptor 47a</fullName>
    </submittedName>
</protein>
<evidence type="ECO:0000313" key="12">
    <source>
        <dbReference type="Proteomes" id="UP000000311"/>
    </source>
</evidence>
<keyword evidence="7" id="KW-0472">Membrane</keyword>
<keyword evidence="3" id="KW-0716">Sensory transduction</keyword>
<dbReference type="OrthoDB" id="7540137at2759"/>
<dbReference type="PANTHER" id="PTHR21137:SF35">
    <property type="entry name" value="ODORANT RECEPTOR 19A-RELATED"/>
    <property type="match status" value="1"/>
</dbReference>
<dbReference type="OMA" id="ITEWENS"/>
<keyword evidence="9" id="KW-0807">Transducer</keyword>
<evidence type="ECO:0000256" key="8">
    <source>
        <dbReference type="ARBA" id="ARBA00023170"/>
    </source>
</evidence>
<accession>E2AS35</accession>
<evidence type="ECO:0000256" key="3">
    <source>
        <dbReference type="ARBA" id="ARBA00022606"/>
    </source>
</evidence>